<gene>
    <name evidence="3" type="ORF">DWU98_14080</name>
</gene>
<evidence type="ECO:0000259" key="2">
    <source>
        <dbReference type="SMART" id="SM00912"/>
    </source>
</evidence>
<dbReference type="Pfam" id="PF13332">
    <property type="entry name" value="Fil_haemagg_2"/>
    <property type="match status" value="5"/>
</dbReference>
<comment type="caution">
    <text evidence="3">The sequence shown here is derived from an EMBL/GenBank/DDBJ whole genome shotgun (WGS) entry which is preliminary data.</text>
</comment>
<proteinExistence type="predicted"/>
<dbReference type="Proteomes" id="UP000254258">
    <property type="component" value="Unassembled WGS sequence"/>
</dbReference>
<dbReference type="SUPFAM" id="SSF51126">
    <property type="entry name" value="Pectin lyase-like"/>
    <property type="match status" value="1"/>
</dbReference>
<feature type="chain" id="PRO_5016770552" evidence="1">
    <location>
        <begin position="38"/>
        <end position="2389"/>
    </location>
</feature>
<dbReference type="NCBIfam" id="TIGR01901">
    <property type="entry name" value="adhes_NPXG"/>
    <property type="match status" value="1"/>
</dbReference>
<protein>
    <submittedName>
        <fullName evidence="3">Filamentous hemagglutinin N-terminal domain-containing protein</fullName>
    </submittedName>
</protein>
<dbReference type="SMART" id="SM00912">
    <property type="entry name" value="Haemagg_act"/>
    <property type="match status" value="1"/>
</dbReference>
<accession>A0A370WWV2</accession>
<dbReference type="Gene3D" id="2.160.20.10">
    <property type="entry name" value="Single-stranded right-handed beta-helix, Pectin lyase-like"/>
    <property type="match status" value="1"/>
</dbReference>
<dbReference type="NCBIfam" id="TIGR01731">
    <property type="entry name" value="fil_hemag_20aa"/>
    <property type="match status" value="16"/>
</dbReference>
<keyword evidence="4" id="KW-1185">Reference proteome</keyword>
<keyword evidence="1" id="KW-0732">Signal</keyword>
<dbReference type="RefSeq" id="WP_115496197.1">
    <property type="nucleotide sequence ID" value="NZ_QRBE01000008.1"/>
</dbReference>
<evidence type="ECO:0000313" key="4">
    <source>
        <dbReference type="Proteomes" id="UP000254258"/>
    </source>
</evidence>
<reference evidence="3 4" key="1">
    <citation type="submission" date="2018-07" db="EMBL/GenBank/DDBJ databases">
        <title>Dyella monticola sp. nov. and Dyella psychrodurans sp. nov. isolated from monsoon evergreen broad-leaved forest soil of Dinghu Mountain, China.</title>
        <authorList>
            <person name="Gao Z."/>
            <person name="Qiu L."/>
        </authorList>
    </citation>
    <scope>NUCLEOTIDE SEQUENCE [LARGE SCALE GENOMIC DNA]</scope>
    <source>
        <strain evidence="3 4">4G-K06</strain>
    </source>
</reference>
<sequence length="2389" mass="239582">MVGLSAVARISSPSFSHRALSAAVLSALLGVPMFVAAQVVPDPNAGAHRPGIDTAANGVPVVNITAPSVAGVSRNQYQQFNVDTRGLILNNSAGVSQTQLAGYIVGNSNYQAGQSAKVIVNEVTSTNPTYLRGYTEVTGNAADVVISNPNGISVDGGGFINTPRATLTTGAPIFGGDGSLSAFHVTGGTISVDGNGLNASNIDRLDLIARSLGVNGGVWANRLNAVTGANQVDYNGLSAHAIAGDGASPSVSLDVAALGGMYANKIMLVGTEAGLGVRNAGTLASQSGDFTINQAGQLQLTGTTSAAGNLTISSNSVSNSGALQSTGSMTVQSSGDIANNGTIYSAGDLTFNAGGTLNNGNVLAAANNATLTAQRLASLGTLGAGVAGDGSLQGSGTLTISALATLAANGRNLAAGGITLQGGVLDLSNAQTQSGGDITLSAVGDLNHSNATLAASGALTVRAAGMVNNSQGVMQAGQIDVQSATWLNAYGSVMQTGNGLMSVQVAGMLDNTHGVWTATAQDMSLQAGAIDSTAGAIQHAGTGSLSITSGSLINAHGQIVGNGQLALHSATTNNNSGTLSVAGSVTLTGSDFSNDGGTIIADALQATFAGTLSNLSGLLQANSARVAASVLNNGNGQIKALHSNLDIAVAQALNNDASGFLGSNQAVNLDAGTLSNAGQIYAGTDLALTTQGDAINQGALQAQGSVNAQFGGTLTNDKGTLEAGTGQGDASLTLNAAAVSNQGGRIANIDSGTTSLTSNTINNSNGTLGGQGDVTLTIAQISNNAGTIVSGHSLTLQSGYLANQVGTLYSANDLNWHNTAATIDNTDGSIGAGGDIALTLGAVHNNGGNVASNGNVTSQFDTFDGIGRLRAGNNLSLTLASDYTHQAGNTLFANGDFIFNVGGAFINASGATLKSAGALTLNAASLDNRAGASINSDTTIINAATQTNEGRIEGNTVVLNGGDITNTGTVIGNDITVNAANLTNGADLGDITDNNPYQTALIAAVNRLNLYVTGNVVNRDAMLYTLGDLTIAADANGTRSNWILNLSGDIEAGGDVTIAASQFTNRRRVFETSVYNLSAAEQARNTYTYTLARYLWNGGSSNNTIAPPTDADPSQIIDSSEFADATAFCNNLNNTTDNQRCAGYPFGSGSPNTFQGMYTATLTSITQIAATSAESRLLAGGNITLNGSVLNDTSTMAAGNNLIINGQDGNNGGGNVGNETVQNIAWVPTGTVVTTIGEQSATQRLIDNPRGWVDGPWMQYGTQTLTDTLALGAGQIPSWVTFAADAPVSAFMSAGNAVDISGQTIDNTVVGSDGKPVTGVGLGNNASGAALTGKAAPGAQIVGTPLQPYPIQLPSNGLYSIHPGSGGPYLVETDPRFASYTGFLGSDYLLDRLGLDGDATLKRLGDAFYETQLVMDQITGLTGRRYLDGATDALDQYKALMDAGVQEAEQFNLAVGVALTPEQMASLTQDMVWLVNETVDGEHVLVPVVYLSQQTANSVASGAVIQGTTVGLNASGQLTNTGTLRSSQNTSLTANNLLNAGTLTAGGDVSVTAAQDLLNVGSIQGGNVVLVAGNNLTSSATTGNVSLGTVNLSGLNAPQLGTPSGGQLTATGTLIAQAGNTLTLDHAAVTAGNNLGLAAGNDVNATASTLNAGNNAQLIAGHDINLNAATHTQRSGTQMNGEASTTHLVTTVNAGDSAVLMAGNDLTSQGAQLQARNQLALSAGHDVVLTAVTDSTAKTTETVSGHTITGTGRYDETLRGTSVDAANGVGITAGHDLTSVAGTLTSTNGEVVLVAGNNINLVAGEETHSSFQNTVTSQGNLLSHSKTTTQDSSSDTYAVGTTLGGNNVSLVAGNDLNAQAAYLNANDALTLAAGRDITLTDAQDTHTETHAIETSSFNFFSTSSKRFGSVDPEWRSNASSMQISQSTSAGSVLSGDSVTVAAGNNLTATNAQIVATNEVILAAGNDLTLNAGQNTYDYNQANSTRHTGLMNNGGLSVLIGNRTQNQGTTVHETRYSGSTVGSLNGSVTLNAGNNVHITGSDVISNTATTIIGKNVTIDAAVGSTDIKQTQKMSQGGINVGIGGTVANVANSVYYSVQRGSQVQDSRLQALYAAQAAQTLFSPGAGQGMNLGPGQTGADAIANAAQGKANIDLKLGIGGSSASSTTTSHDDITYGSRIRSNGNVTIAATGGDVNIIGSQINGDNVALAAANNLNLLSQSENHTLQSDNQNVSAGVGVLIGSSGFGIYAQAAGGEGSAHGNGITHTDSTVDASGTLTLISGNDTTIKGAQLTGNQVIAAIGNNLLIQSEQDTDDYASKQFQGSGQVVIGIGGGGGGGLNLSQTKVNSHYASVTDVSGIGAGSGGFDITVGGNTHLIGGVIASSADPSRNVL</sequence>
<dbReference type="InterPro" id="IPR010069">
    <property type="entry name" value="CdiA_FHA1_rpt"/>
</dbReference>
<dbReference type="EMBL" id="QRBE01000008">
    <property type="protein sequence ID" value="RDS80536.1"/>
    <property type="molecule type" value="Genomic_DNA"/>
</dbReference>
<organism evidence="3 4">
    <name type="scientific">Dyella monticola</name>
    <dbReference type="NCBI Taxonomy" id="1927958"/>
    <lineage>
        <taxon>Bacteria</taxon>
        <taxon>Pseudomonadati</taxon>
        <taxon>Pseudomonadota</taxon>
        <taxon>Gammaproteobacteria</taxon>
        <taxon>Lysobacterales</taxon>
        <taxon>Rhodanobacteraceae</taxon>
        <taxon>Dyella</taxon>
    </lineage>
</organism>
<evidence type="ECO:0000256" key="1">
    <source>
        <dbReference type="SAM" id="SignalP"/>
    </source>
</evidence>
<dbReference type="InterPro" id="IPR025157">
    <property type="entry name" value="Hemagglutinin_rpt"/>
</dbReference>
<dbReference type="InterPro" id="IPR011050">
    <property type="entry name" value="Pectin_lyase_fold/virulence"/>
</dbReference>
<feature type="signal peptide" evidence="1">
    <location>
        <begin position="1"/>
        <end position="37"/>
    </location>
</feature>
<dbReference type="OrthoDB" id="2664633at2"/>
<name>A0A370WWV2_9GAMM</name>
<feature type="domain" description="Filamentous haemagglutinin FhaB/tRNA nuclease CdiA-like TPS" evidence="2">
    <location>
        <begin position="56"/>
        <end position="177"/>
    </location>
</feature>
<feature type="non-terminal residue" evidence="3">
    <location>
        <position position="2389"/>
    </location>
</feature>
<dbReference type="InterPro" id="IPR008638">
    <property type="entry name" value="FhaB/CdiA-like_TPS"/>
</dbReference>
<evidence type="ECO:0000313" key="3">
    <source>
        <dbReference type="EMBL" id="RDS80536.1"/>
    </source>
</evidence>
<dbReference type="InterPro" id="IPR012334">
    <property type="entry name" value="Pectin_lyas_fold"/>
</dbReference>
<dbReference type="GO" id="GO:0003824">
    <property type="term" value="F:catalytic activity"/>
    <property type="evidence" value="ECO:0007669"/>
    <property type="project" value="UniProtKB-ARBA"/>
</dbReference>
<dbReference type="Pfam" id="PF05860">
    <property type="entry name" value="TPS"/>
    <property type="match status" value="1"/>
</dbReference>